<dbReference type="Proteomes" id="UP000885847">
    <property type="component" value="Unassembled WGS sequence"/>
</dbReference>
<dbReference type="SUPFAM" id="SSF48452">
    <property type="entry name" value="TPR-like"/>
    <property type="match status" value="1"/>
</dbReference>
<organism evidence="3">
    <name type="scientific">candidate division WOR-3 bacterium</name>
    <dbReference type="NCBI Taxonomy" id="2052148"/>
    <lineage>
        <taxon>Bacteria</taxon>
        <taxon>Bacteria division WOR-3</taxon>
    </lineage>
</organism>
<gene>
    <name evidence="3" type="ORF">ENF18_07750</name>
</gene>
<keyword evidence="1" id="KW-0802">TPR repeat</keyword>
<name>A0A7C0VCX2_UNCW3</name>
<dbReference type="Gene3D" id="1.25.40.10">
    <property type="entry name" value="Tetratricopeptide repeat domain"/>
    <property type="match status" value="1"/>
</dbReference>
<dbReference type="InterPro" id="IPR019734">
    <property type="entry name" value="TPR_rpt"/>
</dbReference>
<evidence type="ECO:0000256" key="1">
    <source>
        <dbReference type="PROSITE-ProRule" id="PRU00339"/>
    </source>
</evidence>
<accession>A0A7C0VCX2</accession>
<proteinExistence type="predicted"/>
<dbReference type="InterPro" id="IPR011990">
    <property type="entry name" value="TPR-like_helical_dom_sf"/>
</dbReference>
<evidence type="ECO:0000313" key="3">
    <source>
        <dbReference type="EMBL" id="HDI83666.1"/>
    </source>
</evidence>
<feature type="compositionally biased region" description="Basic residues" evidence="2">
    <location>
        <begin position="21"/>
        <end position="38"/>
    </location>
</feature>
<protein>
    <submittedName>
        <fullName evidence="3">Tetratricopeptide repeat protein</fullName>
    </submittedName>
</protein>
<comment type="caution">
    <text evidence="3">The sequence shown here is derived from an EMBL/GenBank/DDBJ whole genome shotgun (WGS) entry which is preliminary data.</text>
</comment>
<sequence>MERIDKLNKEIKAARAATSRKPARRTTTRKKPAVKKPSKATLNNWYKQAVRYYMSGKYRQAYNLLTKILKYDPNNKKAKRYLKKVKAKL</sequence>
<feature type="repeat" description="TPR" evidence="1">
    <location>
        <begin position="42"/>
        <end position="75"/>
    </location>
</feature>
<dbReference type="AlphaFoldDB" id="A0A7C0VCX2"/>
<feature type="region of interest" description="Disordered" evidence="2">
    <location>
        <begin position="12"/>
        <end position="38"/>
    </location>
</feature>
<reference evidence="3" key="1">
    <citation type="journal article" date="2020" name="mSystems">
        <title>Genome- and Community-Level Interaction Insights into Carbon Utilization and Element Cycling Functions of Hydrothermarchaeota in Hydrothermal Sediment.</title>
        <authorList>
            <person name="Zhou Z."/>
            <person name="Liu Y."/>
            <person name="Xu W."/>
            <person name="Pan J."/>
            <person name="Luo Z.H."/>
            <person name="Li M."/>
        </authorList>
    </citation>
    <scope>NUCLEOTIDE SEQUENCE [LARGE SCALE GENOMIC DNA]</scope>
    <source>
        <strain evidence="3">HyVt-102</strain>
    </source>
</reference>
<dbReference type="EMBL" id="DQWE01000366">
    <property type="protein sequence ID" value="HDI83666.1"/>
    <property type="molecule type" value="Genomic_DNA"/>
</dbReference>
<evidence type="ECO:0000256" key="2">
    <source>
        <dbReference type="SAM" id="MobiDB-lite"/>
    </source>
</evidence>
<dbReference type="PROSITE" id="PS50005">
    <property type="entry name" value="TPR"/>
    <property type="match status" value="1"/>
</dbReference>